<evidence type="ECO:0000313" key="7">
    <source>
        <dbReference type="Proteomes" id="UP000714275"/>
    </source>
</evidence>
<accession>A0A9P6ZLH6</accession>
<evidence type="ECO:0000313" key="6">
    <source>
        <dbReference type="EMBL" id="KAG1770591.1"/>
    </source>
</evidence>
<dbReference type="GO" id="GO:0008270">
    <property type="term" value="F:zinc ion binding"/>
    <property type="evidence" value="ECO:0007669"/>
    <property type="project" value="UniProtKB-KW"/>
</dbReference>
<keyword evidence="7" id="KW-1185">Reference proteome</keyword>
<evidence type="ECO:0000256" key="3">
    <source>
        <dbReference type="ARBA" id="ARBA00022833"/>
    </source>
</evidence>
<organism evidence="6 7">
    <name type="scientific">Suillus placidus</name>
    <dbReference type="NCBI Taxonomy" id="48579"/>
    <lineage>
        <taxon>Eukaryota</taxon>
        <taxon>Fungi</taxon>
        <taxon>Dikarya</taxon>
        <taxon>Basidiomycota</taxon>
        <taxon>Agaricomycotina</taxon>
        <taxon>Agaricomycetes</taxon>
        <taxon>Agaricomycetidae</taxon>
        <taxon>Boletales</taxon>
        <taxon>Suillineae</taxon>
        <taxon>Suillaceae</taxon>
        <taxon>Suillus</taxon>
    </lineage>
</organism>
<dbReference type="Proteomes" id="UP000714275">
    <property type="component" value="Unassembled WGS sequence"/>
</dbReference>
<proteinExistence type="predicted"/>
<keyword evidence="1" id="KW-0479">Metal-binding</keyword>
<dbReference type="AlphaFoldDB" id="A0A9P6ZLH6"/>
<protein>
    <recommendedName>
        <fullName evidence="5">MYND-type domain-containing protein</fullName>
    </recommendedName>
</protein>
<evidence type="ECO:0000259" key="5">
    <source>
        <dbReference type="PROSITE" id="PS50865"/>
    </source>
</evidence>
<dbReference type="EMBL" id="JABBWD010000064">
    <property type="protein sequence ID" value="KAG1770591.1"/>
    <property type="molecule type" value="Genomic_DNA"/>
</dbReference>
<evidence type="ECO:0000256" key="2">
    <source>
        <dbReference type="ARBA" id="ARBA00022771"/>
    </source>
</evidence>
<keyword evidence="3" id="KW-0862">Zinc</keyword>
<dbReference type="OrthoDB" id="432970at2759"/>
<feature type="domain" description="MYND-type" evidence="5">
    <location>
        <begin position="56"/>
        <end position="94"/>
    </location>
</feature>
<evidence type="ECO:0000256" key="4">
    <source>
        <dbReference type="PROSITE-ProRule" id="PRU00134"/>
    </source>
</evidence>
<name>A0A9P6ZLH6_9AGAM</name>
<dbReference type="Pfam" id="PF01753">
    <property type="entry name" value="zf-MYND"/>
    <property type="match status" value="1"/>
</dbReference>
<reference evidence="6" key="1">
    <citation type="journal article" date="2020" name="New Phytol.">
        <title>Comparative genomics reveals dynamic genome evolution in host specialist ectomycorrhizal fungi.</title>
        <authorList>
            <person name="Lofgren L.A."/>
            <person name="Nguyen N.H."/>
            <person name="Vilgalys R."/>
            <person name="Ruytinx J."/>
            <person name="Liao H.L."/>
            <person name="Branco S."/>
            <person name="Kuo A."/>
            <person name="LaButti K."/>
            <person name="Lipzen A."/>
            <person name="Andreopoulos W."/>
            <person name="Pangilinan J."/>
            <person name="Riley R."/>
            <person name="Hundley H."/>
            <person name="Na H."/>
            <person name="Barry K."/>
            <person name="Grigoriev I.V."/>
            <person name="Stajich J.E."/>
            <person name="Kennedy P.G."/>
        </authorList>
    </citation>
    <scope>NUCLEOTIDE SEQUENCE</scope>
    <source>
        <strain evidence="6">DOB743</strain>
    </source>
</reference>
<dbReference type="SUPFAM" id="SSF144232">
    <property type="entry name" value="HIT/MYND zinc finger-like"/>
    <property type="match status" value="1"/>
</dbReference>
<dbReference type="InterPro" id="IPR002893">
    <property type="entry name" value="Znf_MYND"/>
</dbReference>
<sequence>MKEGTHLFLAIRDIKSCRVQARISTRRSGYRTTYFGSSRLEPAAPQPSSFATMRHCSVCKIECEKPLRCSKCQKTIYCSAECQKVDWKVHKRSVCTKPAILHRVDKMMKKWGGLGSTMDSINKMEQLAWEERQRNPIPAPKCDGCFSRFRGTPTDEDDENDVEDVGDAFKRCTTCDYTICENCTHPDMQGVPYFDRPPGTCRCSKSNFGVSYCLSPPCYLDGDGRKPYHGDRHPEIASSGYGEDAFEAKERQCRTCGVIARCLKKEHLKDALPGMD</sequence>
<comment type="caution">
    <text evidence="6">The sequence shown here is derived from an EMBL/GenBank/DDBJ whole genome shotgun (WGS) entry which is preliminary data.</text>
</comment>
<keyword evidence="2 4" id="KW-0863">Zinc-finger</keyword>
<dbReference type="PROSITE" id="PS50865">
    <property type="entry name" value="ZF_MYND_2"/>
    <property type="match status" value="1"/>
</dbReference>
<dbReference type="Gene3D" id="6.10.140.2220">
    <property type="match status" value="1"/>
</dbReference>
<gene>
    <name evidence="6" type="ORF">EV702DRAFT_667193</name>
</gene>
<evidence type="ECO:0000256" key="1">
    <source>
        <dbReference type="ARBA" id="ARBA00022723"/>
    </source>
</evidence>